<proteinExistence type="predicted"/>
<protein>
    <submittedName>
        <fullName evidence="1">Uncharacterized protein</fullName>
    </submittedName>
</protein>
<organism evidence="1 2">
    <name type="scientific">Manihot esculenta</name>
    <name type="common">Cassava</name>
    <name type="synonym">Jatropha manihot</name>
    <dbReference type="NCBI Taxonomy" id="3983"/>
    <lineage>
        <taxon>Eukaryota</taxon>
        <taxon>Viridiplantae</taxon>
        <taxon>Streptophyta</taxon>
        <taxon>Embryophyta</taxon>
        <taxon>Tracheophyta</taxon>
        <taxon>Spermatophyta</taxon>
        <taxon>Magnoliopsida</taxon>
        <taxon>eudicotyledons</taxon>
        <taxon>Gunneridae</taxon>
        <taxon>Pentapetalae</taxon>
        <taxon>rosids</taxon>
        <taxon>fabids</taxon>
        <taxon>Malpighiales</taxon>
        <taxon>Euphorbiaceae</taxon>
        <taxon>Crotonoideae</taxon>
        <taxon>Manihoteae</taxon>
        <taxon>Manihot</taxon>
    </lineage>
</organism>
<dbReference type="Proteomes" id="UP000091857">
    <property type="component" value="Chromosome 6"/>
</dbReference>
<evidence type="ECO:0000313" key="2">
    <source>
        <dbReference type="Proteomes" id="UP000091857"/>
    </source>
</evidence>
<accession>A0ACB7HGR1</accession>
<name>A0ACB7HGR1_MANES</name>
<evidence type="ECO:0000313" key="1">
    <source>
        <dbReference type="EMBL" id="KAG8651730.1"/>
    </source>
</evidence>
<comment type="caution">
    <text evidence="1">The sequence shown here is derived from an EMBL/GenBank/DDBJ whole genome shotgun (WGS) entry which is preliminary data.</text>
</comment>
<gene>
    <name evidence="1" type="ORF">MANES_06G016725v8</name>
</gene>
<dbReference type="EMBL" id="CM004392">
    <property type="protein sequence ID" value="KAG8651730.1"/>
    <property type="molecule type" value="Genomic_DNA"/>
</dbReference>
<keyword evidence="2" id="KW-1185">Reference proteome</keyword>
<sequence length="209" mass="23887">MSMDQYPVQEPLLSSQGVKKRPLFVSSVKWVLEILMWVIFIAWVVFIFLYPTQFGNELFEKFVGATSGTLFGLSGSIFLLLSGPILLIAFLAIAHLIISGEDEFHHKKNSKYPSVRLWTFPVLVDGPFGVVSAAEFIGILLFVVYIIWAVYVYTLRNLSLISQLHLTSKDEGYSVFCFDILICIAYLLFMRLNYIYFSFSLVLTCFPLY</sequence>
<reference evidence="2" key="1">
    <citation type="journal article" date="2016" name="Nat. Biotechnol.">
        <title>Sequencing wild and cultivated cassava and related species reveals extensive interspecific hybridization and genetic diversity.</title>
        <authorList>
            <person name="Bredeson J.V."/>
            <person name="Lyons J.B."/>
            <person name="Prochnik S.E."/>
            <person name="Wu G.A."/>
            <person name="Ha C.M."/>
            <person name="Edsinger-Gonzales E."/>
            <person name="Grimwood J."/>
            <person name="Schmutz J."/>
            <person name="Rabbi I.Y."/>
            <person name="Egesi C."/>
            <person name="Nauluvula P."/>
            <person name="Lebot V."/>
            <person name="Ndunguru J."/>
            <person name="Mkamilo G."/>
            <person name="Bart R.S."/>
            <person name="Setter T.L."/>
            <person name="Gleadow R.M."/>
            <person name="Kulakow P."/>
            <person name="Ferguson M.E."/>
            <person name="Rounsley S."/>
            <person name="Rokhsar D.S."/>
        </authorList>
    </citation>
    <scope>NUCLEOTIDE SEQUENCE [LARGE SCALE GENOMIC DNA]</scope>
    <source>
        <strain evidence="2">cv. AM560-2</strain>
    </source>
</reference>